<name>A0A6H1Q769_9PSED</name>
<dbReference type="EMBL" id="MN961669">
    <property type="protein sequence ID" value="QIZ22346.1"/>
    <property type="molecule type" value="Genomic_DNA"/>
</dbReference>
<keyword evidence="1" id="KW-0614">Plasmid</keyword>
<proteinExistence type="predicted"/>
<evidence type="ECO:0000313" key="1">
    <source>
        <dbReference type="EMBL" id="QIZ22346.1"/>
    </source>
</evidence>
<accession>A0A6H1Q769</accession>
<organism evidence="1">
    <name type="scientific">Pseudomonas monteilii</name>
    <dbReference type="NCBI Taxonomy" id="76759"/>
    <lineage>
        <taxon>Bacteria</taxon>
        <taxon>Pseudomonadati</taxon>
        <taxon>Pseudomonadota</taxon>
        <taxon>Gammaproteobacteria</taxon>
        <taxon>Pseudomonadales</taxon>
        <taxon>Pseudomonadaceae</taxon>
        <taxon>Pseudomonas</taxon>
    </lineage>
</organism>
<protein>
    <submittedName>
        <fullName evidence="1">Recombinase family protein</fullName>
    </submittedName>
</protein>
<reference evidence="1" key="1">
    <citation type="submission" date="2020-01" db="EMBL/GenBank/DDBJ databases">
        <authorList>
            <person name="Zhou D."/>
        </authorList>
    </citation>
    <scope>NUCLEOTIDE SEQUENCE</scope>
    <source>
        <strain evidence="1">918607</strain>
        <plasmid evidence="1">p918607-IMP</plasmid>
    </source>
</reference>
<dbReference type="AlphaFoldDB" id="A0A6H1Q769"/>
<sequence>MVVLLTLNLAATSLTVVKGSASRILISRISFAPSVGLRPPLRPRARAASRPAMVRSRFSSRSYSARVANTFNCIRPPAVLVSMCSVSDSKRTCMASSWAISWSRWERLRPKRESCHTTTVSPGRSAFSICSSSGRLALAPLICSS</sequence>
<geneLocation type="plasmid" evidence="1">
    <name>p918607-IMP</name>
</geneLocation>